<dbReference type="InterPro" id="IPR039657">
    <property type="entry name" value="Dimethylallyltransferase"/>
</dbReference>
<organism evidence="11 12">
    <name type="scientific">Candidatus Ryanbacteria bacterium RIFCSPLOWO2_02_FULL_45_11c</name>
    <dbReference type="NCBI Taxonomy" id="1802128"/>
    <lineage>
        <taxon>Bacteria</taxon>
        <taxon>Candidatus Ryaniibacteriota</taxon>
    </lineage>
</organism>
<comment type="catalytic activity">
    <reaction evidence="9 10">
        <text>adenosine(37) in tRNA + dimethylallyl diphosphate = N(6)-dimethylallyladenosine(37) in tRNA + diphosphate</text>
        <dbReference type="Rhea" id="RHEA:26482"/>
        <dbReference type="Rhea" id="RHEA-COMP:10162"/>
        <dbReference type="Rhea" id="RHEA-COMP:10375"/>
        <dbReference type="ChEBI" id="CHEBI:33019"/>
        <dbReference type="ChEBI" id="CHEBI:57623"/>
        <dbReference type="ChEBI" id="CHEBI:74411"/>
        <dbReference type="ChEBI" id="CHEBI:74415"/>
        <dbReference type="EC" id="2.5.1.75"/>
    </reaction>
</comment>
<keyword evidence="5 10" id="KW-0819">tRNA processing</keyword>
<dbReference type="STRING" id="1802128.A3H64_02815"/>
<feature type="site" description="Interaction with substrate tRNA" evidence="10">
    <location>
        <position position="138"/>
    </location>
</feature>
<dbReference type="GO" id="GO:0005524">
    <property type="term" value="F:ATP binding"/>
    <property type="evidence" value="ECO:0007669"/>
    <property type="project" value="UniProtKB-UniRule"/>
</dbReference>
<evidence type="ECO:0000256" key="3">
    <source>
        <dbReference type="ARBA" id="ARBA00005842"/>
    </source>
</evidence>
<evidence type="ECO:0000256" key="7">
    <source>
        <dbReference type="ARBA" id="ARBA00022840"/>
    </source>
</evidence>
<dbReference type="PANTHER" id="PTHR11088:SF60">
    <property type="entry name" value="TRNA DIMETHYLALLYLTRANSFERASE"/>
    <property type="match status" value="1"/>
</dbReference>
<feature type="binding site" evidence="10">
    <location>
        <begin position="16"/>
        <end position="21"/>
    </location>
    <ligand>
        <name>substrate</name>
    </ligand>
</feature>
<comment type="function">
    <text evidence="2 10">Catalyzes the transfer of a dimethylallyl group onto the adenine at position 37 in tRNAs that read codons beginning with uridine, leading to the formation of N6-(dimethylallyl)adenosine (i(6)A).</text>
</comment>
<evidence type="ECO:0000313" key="12">
    <source>
        <dbReference type="Proteomes" id="UP000178186"/>
    </source>
</evidence>
<gene>
    <name evidence="10" type="primary">miaA</name>
    <name evidence="11" type="ORF">A3H64_02815</name>
</gene>
<evidence type="ECO:0000256" key="5">
    <source>
        <dbReference type="ARBA" id="ARBA00022694"/>
    </source>
</evidence>
<protein>
    <recommendedName>
        <fullName evidence="10">tRNA dimethylallyltransferase</fullName>
        <ecNumber evidence="10">2.5.1.75</ecNumber>
    </recommendedName>
    <alternativeName>
        <fullName evidence="10">Dimethylallyl diphosphate:tRNA dimethylallyltransferase</fullName>
        <shortName evidence="10">DMAPP:tRNA dimethylallyltransferase</shortName>
        <shortName evidence="10">DMATase</shortName>
    </alternativeName>
    <alternativeName>
        <fullName evidence="10">Isopentenyl-diphosphate:tRNA isopentenyltransferase</fullName>
        <shortName evidence="10">IPP transferase</shortName>
        <shortName evidence="10">IPPT</shortName>
        <shortName evidence="10">IPTase</shortName>
    </alternativeName>
</protein>
<dbReference type="GO" id="GO:0052381">
    <property type="term" value="F:tRNA dimethylallyltransferase activity"/>
    <property type="evidence" value="ECO:0007669"/>
    <property type="project" value="UniProtKB-UniRule"/>
</dbReference>
<sequence length="352" mass="40965">MPRKTKQKLVVILGPTASGKSELAVRLAKKYNGEIISADSRQVYKYLNVGTNKVPGKWRRHFVIASAAKQSRRLPRHPAVSGTPRNDMYFVYKNIPHHCIDFVHPRKIYTVAEYKICAQKAITKIQNRGNIPILVGGTGFYIQAVVDGLMLPNVPPNKKLRAILEKKSTEQLFDMLKKLDPERAKHIDAKNPRRLIRAVEICEATRTRIPQLQAKKEFQTLFIGIKKNYTELKKTIEKRSKKQIPGVLQEITLLKKMHIPVKRIHELGFEYRLGLEYLHTSVMPDLTRLVFASAKRVRHPVEHQRNELAIMLAKENWRYAKRQMTWFKRDKRITWISTLRNADTLVERFLHL</sequence>
<evidence type="ECO:0000256" key="8">
    <source>
        <dbReference type="ARBA" id="ARBA00022842"/>
    </source>
</evidence>
<accession>A0A1G2GTM2</accession>
<dbReference type="EC" id="2.5.1.75" evidence="10"/>
<name>A0A1G2GTM2_9BACT</name>
<dbReference type="Gene3D" id="3.40.50.300">
    <property type="entry name" value="P-loop containing nucleotide triphosphate hydrolases"/>
    <property type="match status" value="1"/>
</dbReference>
<comment type="caution">
    <text evidence="11">The sequence shown here is derived from an EMBL/GenBank/DDBJ whole genome shotgun (WGS) entry which is preliminary data.</text>
</comment>
<keyword evidence="8 10" id="KW-0460">Magnesium</keyword>
<dbReference type="EMBL" id="MHNY01000054">
    <property type="protein sequence ID" value="OGZ53552.1"/>
    <property type="molecule type" value="Genomic_DNA"/>
</dbReference>
<comment type="subunit">
    <text evidence="10">Monomer.</text>
</comment>
<evidence type="ECO:0000256" key="1">
    <source>
        <dbReference type="ARBA" id="ARBA00001946"/>
    </source>
</evidence>
<dbReference type="Pfam" id="PF01745">
    <property type="entry name" value="IPT"/>
    <property type="match status" value="1"/>
</dbReference>
<feature type="region of interest" description="Interaction with substrate tRNA" evidence="10">
    <location>
        <begin position="39"/>
        <end position="42"/>
    </location>
</feature>
<dbReference type="Proteomes" id="UP000178186">
    <property type="component" value="Unassembled WGS sequence"/>
</dbReference>
<evidence type="ECO:0000256" key="6">
    <source>
        <dbReference type="ARBA" id="ARBA00022741"/>
    </source>
</evidence>
<dbReference type="GO" id="GO:0006400">
    <property type="term" value="P:tRNA modification"/>
    <property type="evidence" value="ECO:0007669"/>
    <property type="project" value="TreeGrafter"/>
</dbReference>
<keyword evidence="6 10" id="KW-0547">Nucleotide-binding</keyword>
<dbReference type="SUPFAM" id="SSF52540">
    <property type="entry name" value="P-loop containing nucleoside triphosphate hydrolases"/>
    <property type="match status" value="1"/>
</dbReference>
<feature type="binding site" evidence="10">
    <location>
        <begin position="14"/>
        <end position="21"/>
    </location>
    <ligand>
        <name>ATP</name>
        <dbReference type="ChEBI" id="CHEBI:30616"/>
    </ligand>
</feature>
<proteinExistence type="inferred from homology"/>
<evidence type="ECO:0000256" key="4">
    <source>
        <dbReference type="ARBA" id="ARBA00022679"/>
    </source>
</evidence>
<keyword evidence="4 10" id="KW-0808">Transferase</keyword>
<dbReference type="InterPro" id="IPR027417">
    <property type="entry name" value="P-loop_NTPase"/>
</dbReference>
<dbReference type="AlphaFoldDB" id="A0A1G2GTM2"/>
<evidence type="ECO:0000256" key="2">
    <source>
        <dbReference type="ARBA" id="ARBA00003213"/>
    </source>
</evidence>
<reference evidence="11 12" key="1">
    <citation type="journal article" date="2016" name="Nat. Commun.">
        <title>Thousands of microbial genomes shed light on interconnected biogeochemical processes in an aquifer system.</title>
        <authorList>
            <person name="Anantharaman K."/>
            <person name="Brown C.T."/>
            <person name="Hug L.A."/>
            <person name="Sharon I."/>
            <person name="Castelle C.J."/>
            <person name="Probst A.J."/>
            <person name="Thomas B.C."/>
            <person name="Singh A."/>
            <person name="Wilkins M.J."/>
            <person name="Karaoz U."/>
            <person name="Brodie E.L."/>
            <person name="Williams K.H."/>
            <person name="Hubbard S.S."/>
            <person name="Banfield J.F."/>
        </authorList>
    </citation>
    <scope>NUCLEOTIDE SEQUENCE [LARGE SCALE GENOMIC DNA]</scope>
</reference>
<comment type="caution">
    <text evidence="10">Lacks conserved residue(s) required for the propagation of feature annotation.</text>
</comment>
<dbReference type="InterPro" id="IPR018022">
    <property type="entry name" value="IPT"/>
</dbReference>
<evidence type="ECO:0000256" key="10">
    <source>
        <dbReference type="HAMAP-Rule" id="MF_00185"/>
    </source>
</evidence>
<evidence type="ECO:0000313" key="11">
    <source>
        <dbReference type="EMBL" id="OGZ53552.1"/>
    </source>
</evidence>
<keyword evidence="7 10" id="KW-0067">ATP-binding</keyword>
<comment type="cofactor">
    <cofactor evidence="1 10">
        <name>Mg(2+)</name>
        <dbReference type="ChEBI" id="CHEBI:18420"/>
    </cofactor>
</comment>
<dbReference type="HAMAP" id="MF_00185">
    <property type="entry name" value="IPP_trans"/>
    <property type="match status" value="1"/>
</dbReference>
<comment type="similarity">
    <text evidence="3 10">Belongs to the IPP transferase family.</text>
</comment>
<evidence type="ECO:0000256" key="9">
    <source>
        <dbReference type="ARBA" id="ARBA00049563"/>
    </source>
</evidence>
<dbReference type="Pfam" id="PF01715">
    <property type="entry name" value="IPPT"/>
    <property type="match status" value="1"/>
</dbReference>
<feature type="site" description="Interaction with substrate tRNA" evidence="10">
    <location>
        <position position="161"/>
    </location>
</feature>
<dbReference type="PANTHER" id="PTHR11088">
    <property type="entry name" value="TRNA DIMETHYLALLYLTRANSFERASE"/>
    <property type="match status" value="1"/>
</dbReference>
<dbReference type="Gene3D" id="1.10.20.140">
    <property type="match status" value="1"/>
</dbReference>